<gene>
    <name evidence="4" type="ORF">FHG71_10560</name>
</gene>
<feature type="chain" id="PRO_5023000845" description="CHRD domain-containing protein" evidence="3">
    <location>
        <begin position="24"/>
        <end position="215"/>
    </location>
</feature>
<feature type="transmembrane region" description="Helical" evidence="2">
    <location>
        <begin position="190"/>
        <end position="209"/>
    </location>
</feature>
<dbReference type="EMBL" id="VDFV01000012">
    <property type="protein sequence ID" value="TNC71611.1"/>
    <property type="molecule type" value="Genomic_DNA"/>
</dbReference>
<protein>
    <recommendedName>
        <fullName evidence="6">CHRD domain-containing protein</fullName>
    </recommendedName>
</protein>
<name>A0A5C4N9V0_9RHOB</name>
<evidence type="ECO:0000313" key="5">
    <source>
        <dbReference type="Proteomes" id="UP000305709"/>
    </source>
</evidence>
<evidence type="ECO:0000256" key="1">
    <source>
        <dbReference type="SAM" id="MobiDB-lite"/>
    </source>
</evidence>
<proteinExistence type="predicted"/>
<evidence type="ECO:0000256" key="3">
    <source>
        <dbReference type="SAM" id="SignalP"/>
    </source>
</evidence>
<evidence type="ECO:0000256" key="2">
    <source>
        <dbReference type="SAM" id="Phobius"/>
    </source>
</evidence>
<dbReference type="RefSeq" id="WP_139081647.1">
    <property type="nucleotide sequence ID" value="NZ_VDFV01000012.1"/>
</dbReference>
<keyword evidence="2" id="KW-0812">Transmembrane</keyword>
<feature type="region of interest" description="Disordered" evidence="1">
    <location>
        <begin position="80"/>
        <end position="99"/>
    </location>
</feature>
<feature type="signal peptide" evidence="3">
    <location>
        <begin position="1"/>
        <end position="23"/>
    </location>
</feature>
<dbReference type="AlphaFoldDB" id="A0A5C4N9V0"/>
<evidence type="ECO:0008006" key="6">
    <source>
        <dbReference type="Google" id="ProtNLM"/>
    </source>
</evidence>
<sequence>MRPLAHTTLALAMAGLMPAIAGAATIGADSYFATLKPLNDSGVRGRAELTLDGNLLTVHLMVRGLEPDIIHIQHIHGRSDENGNPIDSVVPPPSADTDGDGFVEVGEGAPFYGPVLLNLVDAGGQFPTAPGGVIDFTNTFDISTIAGITPLDLREIVVHGLTVPAGVDPNVPDGGYSVSLPVAAGEIAPVPVPAAGVLLVGALGGLGLLRLRRRA</sequence>
<keyword evidence="5" id="KW-1185">Reference proteome</keyword>
<dbReference type="OrthoDB" id="7433198at2"/>
<dbReference type="Proteomes" id="UP000305709">
    <property type="component" value="Unassembled WGS sequence"/>
</dbReference>
<organism evidence="4 5">
    <name type="scientific">Rubellimicrobium roseum</name>
    <dbReference type="NCBI Taxonomy" id="687525"/>
    <lineage>
        <taxon>Bacteria</taxon>
        <taxon>Pseudomonadati</taxon>
        <taxon>Pseudomonadota</taxon>
        <taxon>Alphaproteobacteria</taxon>
        <taxon>Rhodobacterales</taxon>
        <taxon>Roseobacteraceae</taxon>
        <taxon>Rubellimicrobium</taxon>
    </lineage>
</organism>
<accession>A0A5C4N9V0</accession>
<keyword evidence="3" id="KW-0732">Signal</keyword>
<reference evidence="4 5" key="1">
    <citation type="submission" date="2019-06" db="EMBL/GenBank/DDBJ databases">
        <authorList>
            <person name="Jiang L."/>
        </authorList>
    </citation>
    <scope>NUCLEOTIDE SEQUENCE [LARGE SCALE GENOMIC DNA]</scope>
    <source>
        <strain evidence="4 5">YIM 48858</strain>
    </source>
</reference>
<keyword evidence="2" id="KW-0472">Membrane</keyword>
<keyword evidence="2" id="KW-1133">Transmembrane helix</keyword>
<evidence type="ECO:0000313" key="4">
    <source>
        <dbReference type="EMBL" id="TNC71611.1"/>
    </source>
</evidence>
<comment type="caution">
    <text evidence="4">The sequence shown here is derived from an EMBL/GenBank/DDBJ whole genome shotgun (WGS) entry which is preliminary data.</text>
</comment>